<dbReference type="InterPro" id="IPR036291">
    <property type="entry name" value="NAD(P)-bd_dom_sf"/>
</dbReference>
<name>X1T328_9ZZZZ</name>
<gene>
    <name evidence="1" type="ORF">S12H4_35556</name>
</gene>
<proteinExistence type="predicted"/>
<dbReference type="EMBL" id="BARW01021133">
    <property type="protein sequence ID" value="GAI99732.1"/>
    <property type="molecule type" value="Genomic_DNA"/>
</dbReference>
<reference evidence="1" key="1">
    <citation type="journal article" date="2014" name="Front. Microbiol.">
        <title>High frequency of phylogenetically diverse reductive dehalogenase-homologous genes in deep subseafloor sedimentary metagenomes.</title>
        <authorList>
            <person name="Kawai M."/>
            <person name="Futagami T."/>
            <person name="Toyoda A."/>
            <person name="Takaki Y."/>
            <person name="Nishi S."/>
            <person name="Hori S."/>
            <person name="Arai W."/>
            <person name="Tsubouchi T."/>
            <person name="Morono Y."/>
            <person name="Uchiyama I."/>
            <person name="Ito T."/>
            <person name="Fujiyama A."/>
            <person name="Inagaki F."/>
            <person name="Takami H."/>
        </authorList>
    </citation>
    <scope>NUCLEOTIDE SEQUENCE</scope>
    <source>
        <strain evidence="1">Expedition CK06-06</strain>
    </source>
</reference>
<dbReference type="AlphaFoldDB" id="X1T328"/>
<accession>X1T328</accession>
<protein>
    <recommendedName>
        <fullName evidence="2">NAD-dependent epimerase/dehydratase domain-containing protein</fullName>
    </recommendedName>
</protein>
<sequence length="187" mass="21280">IYVSTNTAGTKSGAYGFTKLLAEEYIQKNFDGWTILRLSEVYGGSIREGIEKLIVDVIEKPYVLCPVGIPSKFYPIHIDDTAQLMHNRIFSGDYQNKISVINGPDGFSFLEVIELTKIISGMRVKVIFLNRKLMFLIKFFARILPVNLGMAPDQVDRLYSIKHYEKSEGSLMKMETYIAKLIKAKNK</sequence>
<evidence type="ECO:0000313" key="1">
    <source>
        <dbReference type="EMBL" id="GAI99732.1"/>
    </source>
</evidence>
<organism evidence="1">
    <name type="scientific">marine sediment metagenome</name>
    <dbReference type="NCBI Taxonomy" id="412755"/>
    <lineage>
        <taxon>unclassified sequences</taxon>
        <taxon>metagenomes</taxon>
        <taxon>ecological metagenomes</taxon>
    </lineage>
</organism>
<evidence type="ECO:0008006" key="2">
    <source>
        <dbReference type="Google" id="ProtNLM"/>
    </source>
</evidence>
<comment type="caution">
    <text evidence="1">The sequence shown here is derived from an EMBL/GenBank/DDBJ whole genome shotgun (WGS) entry which is preliminary data.</text>
</comment>
<feature type="non-terminal residue" evidence="1">
    <location>
        <position position="1"/>
    </location>
</feature>
<dbReference type="SUPFAM" id="SSF51735">
    <property type="entry name" value="NAD(P)-binding Rossmann-fold domains"/>
    <property type="match status" value="1"/>
</dbReference>
<dbReference type="Gene3D" id="3.40.50.720">
    <property type="entry name" value="NAD(P)-binding Rossmann-like Domain"/>
    <property type="match status" value="1"/>
</dbReference>